<comment type="catalytic activity">
    <reaction evidence="3">
        <text>ATP + (deoxyribonucleotide)n-3'-hydroxyl + 5'-phospho-(deoxyribonucleotide)m = (deoxyribonucleotide)n+m + AMP + diphosphate.</text>
        <dbReference type="EC" id="6.5.1.1"/>
    </reaction>
</comment>
<dbReference type="Gene3D" id="3.30.470.30">
    <property type="entry name" value="DNA ligase/mRNA capping enzyme"/>
    <property type="match status" value="1"/>
</dbReference>
<feature type="domain" description="ATP-dependent DNA ligase family profile" evidence="4">
    <location>
        <begin position="115"/>
        <end position="239"/>
    </location>
</feature>
<evidence type="ECO:0000256" key="1">
    <source>
        <dbReference type="ARBA" id="ARBA00007572"/>
    </source>
</evidence>
<proteinExistence type="inferred from homology"/>
<evidence type="ECO:0000256" key="2">
    <source>
        <dbReference type="ARBA" id="ARBA00022598"/>
    </source>
</evidence>
<sequence>MTSPAARDRGNLHYPVEPMIATAVDEIPTGPGWAYQPKWDGWRCLGWVREARVQLQTRAGKPIGAAFPDVTRALRATLPPGVVVDGELLVWDSARERSSFSLLQRRAAAGRHVLRMARQYPAHFVAFDLLATPDESLLPAPLAERFALLEQLLAGAPAPIVLCPQTDDLAVAREWAETWPSTGIEGLVCKRLDQGYRLGRGGWRKYRVRTTAEQIIGGVTGWTSAPQTILVGQFDARGRLRYTGRSTPLTDEQRAELGPLLERPVAQRRGVPVRHPWPQPLPASWSGSWERPEPLRYVQVEPAVVAEVLVDTAFEHARYRHRVRFVRPRRDLSVYDVPLIGVDD</sequence>
<dbReference type="GO" id="GO:0005524">
    <property type="term" value="F:ATP binding"/>
    <property type="evidence" value="ECO:0007669"/>
    <property type="project" value="InterPro"/>
</dbReference>
<evidence type="ECO:0000259" key="4">
    <source>
        <dbReference type="PROSITE" id="PS50160"/>
    </source>
</evidence>
<dbReference type="EMBL" id="FZPH01000036">
    <property type="protein sequence ID" value="SNT66281.1"/>
    <property type="molecule type" value="Genomic_DNA"/>
</dbReference>
<dbReference type="PROSITE" id="PS50160">
    <property type="entry name" value="DNA_LIGASE_A3"/>
    <property type="match status" value="1"/>
</dbReference>
<dbReference type="SUPFAM" id="SSF56091">
    <property type="entry name" value="DNA ligase/mRNA capping enzyme, catalytic domain"/>
    <property type="match status" value="1"/>
</dbReference>
<dbReference type="InterPro" id="IPR044119">
    <property type="entry name" value="Adenylation_LigC-like"/>
</dbReference>
<evidence type="ECO:0000313" key="6">
    <source>
        <dbReference type="Proteomes" id="UP000198362"/>
    </source>
</evidence>
<gene>
    <name evidence="5" type="ORF">SAMN05421812_13628</name>
</gene>
<evidence type="ECO:0000256" key="3">
    <source>
        <dbReference type="ARBA" id="ARBA00034003"/>
    </source>
</evidence>
<dbReference type="InterPro" id="IPR050191">
    <property type="entry name" value="ATP-dep_DNA_ligase"/>
</dbReference>
<comment type="similarity">
    <text evidence="1">Belongs to the ATP-dependent DNA ligase family.</text>
</comment>
<accession>A0A239PGT0</accession>
<dbReference type="GO" id="GO:0006281">
    <property type="term" value="P:DNA repair"/>
    <property type="evidence" value="ECO:0007669"/>
    <property type="project" value="InterPro"/>
</dbReference>
<dbReference type="PANTHER" id="PTHR45674">
    <property type="entry name" value="DNA LIGASE 1/3 FAMILY MEMBER"/>
    <property type="match status" value="1"/>
</dbReference>
<evidence type="ECO:0000313" key="5">
    <source>
        <dbReference type="EMBL" id="SNT66281.1"/>
    </source>
</evidence>
<dbReference type="PANTHER" id="PTHR45674:SF4">
    <property type="entry name" value="DNA LIGASE 1"/>
    <property type="match status" value="1"/>
</dbReference>
<reference evidence="5 6" key="1">
    <citation type="submission" date="2017-06" db="EMBL/GenBank/DDBJ databases">
        <authorList>
            <person name="Kim H.J."/>
            <person name="Triplett B.A."/>
        </authorList>
    </citation>
    <scope>NUCLEOTIDE SEQUENCE [LARGE SCALE GENOMIC DNA]</scope>
    <source>
        <strain evidence="5 6">CGMCC 4.5593</strain>
    </source>
</reference>
<dbReference type="Pfam" id="PF01068">
    <property type="entry name" value="DNA_ligase_A_M"/>
    <property type="match status" value="1"/>
</dbReference>
<dbReference type="GO" id="GO:0006310">
    <property type="term" value="P:DNA recombination"/>
    <property type="evidence" value="ECO:0007669"/>
    <property type="project" value="InterPro"/>
</dbReference>
<dbReference type="GO" id="GO:0003910">
    <property type="term" value="F:DNA ligase (ATP) activity"/>
    <property type="evidence" value="ECO:0007669"/>
    <property type="project" value="UniProtKB-EC"/>
</dbReference>
<protein>
    <submittedName>
        <fullName evidence="5">ATP dependent DNA ligase domain-containing protein</fullName>
    </submittedName>
</protein>
<dbReference type="InterPro" id="IPR012310">
    <property type="entry name" value="DNA_ligase_ATP-dep_cent"/>
</dbReference>
<keyword evidence="6" id="KW-1185">Reference proteome</keyword>
<name>A0A239PGT0_9ACTN</name>
<dbReference type="AlphaFoldDB" id="A0A239PGT0"/>
<dbReference type="Gene3D" id="2.40.50.140">
    <property type="entry name" value="Nucleic acid-binding proteins"/>
    <property type="match status" value="1"/>
</dbReference>
<dbReference type="InterPro" id="IPR012340">
    <property type="entry name" value="NA-bd_OB-fold"/>
</dbReference>
<dbReference type="Proteomes" id="UP000198362">
    <property type="component" value="Unassembled WGS sequence"/>
</dbReference>
<keyword evidence="2 5" id="KW-0436">Ligase</keyword>
<dbReference type="CDD" id="cd07905">
    <property type="entry name" value="Adenylation_DNA_ligase_LigC"/>
    <property type="match status" value="1"/>
</dbReference>
<organism evidence="5 6">
    <name type="scientific">Asanoa hainanensis</name>
    <dbReference type="NCBI Taxonomy" id="560556"/>
    <lineage>
        <taxon>Bacteria</taxon>
        <taxon>Bacillati</taxon>
        <taxon>Actinomycetota</taxon>
        <taxon>Actinomycetes</taxon>
        <taxon>Micromonosporales</taxon>
        <taxon>Micromonosporaceae</taxon>
        <taxon>Asanoa</taxon>
    </lineage>
</organism>